<name>A0A4Y7JMV0_PAPSO</name>
<evidence type="ECO:0000313" key="2">
    <source>
        <dbReference type="EMBL" id="RZC61370.1"/>
    </source>
</evidence>
<keyword evidence="1" id="KW-1133">Transmembrane helix</keyword>
<sequence length="169" mass="19372">MVSFALKVVSVNFPPSCVHVHVVKGADLVLHLLPMTFFERREARSLTNAKIHGEFRSHVNRLLIDYPDDCPKAPDIMLFFLSCIADASVVLHLVSIRFFGTSGKNMYIDGRKLGELRKVVVYHYSDICPRLLLKGFEGINLSGWPEIYKEEQRKLNQAKFARRFKVAHK</sequence>
<reference evidence="2 3" key="1">
    <citation type="journal article" date="2018" name="Science">
        <title>The opium poppy genome and morphinan production.</title>
        <authorList>
            <person name="Guo L."/>
            <person name="Winzer T."/>
            <person name="Yang X."/>
            <person name="Li Y."/>
            <person name="Ning Z."/>
            <person name="He Z."/>
            <person name="Teodor R."/>
            <person name="Lu Y."/>
            <person name="Bowser T.A."/>
            <person name="Graham I.A."/>
            <person name="Ye K."/>
        </authorList>
    </citation>
    <scope>NUCLEOTIDE SEQUENCE [LARGE SCALE GENOMIC DNA]</scope>
    <source>
        <strain evidence="3">cv. HN1</strain>
        <tissue evidence="2">Leaves</tissue>
    </source>
</reference>
<accession>A0A4Y7JMV0</accession>
<evidence type="ECO:0000313" key="3">
    <source>
        <dbReference type="Proteomes" id="UP000316621"/>
    </source>
</evidence>
<protein>
    <submittedName>
        <fullName evidence="2">Uncharacterized protein</fullName>
    </submittedName>
</protein>
<dbReference type="Gramene" id="RZC61370">
    <property type="protein sequence ID" value="RZC61370"/>
    <property type="gene ID" value="C5167_023114"/>
</dbReference>
<dbReference type="AlphaFoldDB" id="A0A4Y7JMV0"/>
<keyword evidence="3" id="KW-1185">Reference proteome</keyword>
<keyword evidence="1" id="KW-0472">Membrane</keyword>
<dbReference type="EMBL" id="CM010719">
    <property type="protein sequence ID" value="RZC61370.1"/>
    <property type="molecule type" value="Genomic_DNA"/>
</dbReference>
<feature type="transmembrane region" description="Helical" evidence="1">
    <location>
        <begin position="76"/>
        <end position="99"/>
    </location>
</feature>
<dbReference type="Proteomes" id="UP000316621">
    <property type="component" value="Chromosome 5"/>
</dbReference>
<gene>
    <name evidence="2" type="ORF">C5167_023114</name>
</gene>
<keyword evidence="1" id="KW-0812">Transmembrane</keyword>
<evidence type="ECO:0000256" key="1">
    <source>
        <dbReference type="SAM" id="Phobius"/>
    </source>
</evidence>
<proteinExistence type="predicted"/>
<organism evidence="2 3">
    <name type="scientific">Papaver somniferum</name>
    <name type="common">Opium poppy</name>
    <dbReference type="NCBI Taxonomy" id="3469"/>
    <lineage>
        <taxon>Eukaryota</taxon>
        <taxon>Viridiplantae</taxon>
        <taxon>Streptophyta</taxon>
        <taxon>Embryophyta</taxon>
        <taxon>Tracheophyta</taxon>
        <taxon>Spermatophyta</taxon>
        <taxon>Magnoliopsida</taxon>
        <taxon>Ranunculales</taxon>
        <taxon>Papaveraceae</taxon>
        <taxon>Papaveroideae</taxon>
        <taxon>Papaver</taxon>
    </lineage>
</organism>